<dbReference type="PANTHER" id="PTHR31479">
    <property type="entry name" value="ALPHA/BETA-HYDROLASES SUPERFAMILY PROTEIN"/>
    <property type="match status" value="1"/>
</dbReference>
<name>A0AAD1ZT00_9LAMI</name>
<dbReference type="SUPFAM" id="SSF53474">
    <property type="entry name" value="alpha/beta-Hydrolases"/>
    <property type="match status" value="1"/>
</dbReference>
<evidence type="ECO:0000313" key="2">
    <source>
        <dbReference type="Proteomes" id="UP000834106"/>
    </source>
</evidence>
<protein>
    <recommendedName>
        <fullName evidence="3">Fungal lipase-like domain-containing protein</fullName>
    </recommendedName>
</protein>
<organism evidence="1 2">
    <name type="scientific">Fraxinus pennsylvanica</name>
    <dbReference type="NCBI Taxonomy" id="56036"/>
    <lineage>
        <taxon>Eukaryota</taxon>
        <taxon>Viridiplantae</taxon>
        <taxon>Streptophyta</taxon>
        <taxon>Embryophyta</taxon>
        <taxon>Tracheophyta</taxon>
        <taxon>Spermatophyta</taxon>
        <taxon>Magnoliopsida</taxon>
        <taxon>eudicotyledons</taxon>
        <taxon>Gunneridae</taxon>
        <taxon>Pentapetalae</taxon>
        <taxon>asterids</taxon>
        <taxon>lamiids</taxon>
        <taxon>Lamiales</taxon>
        <taxon>Oleaceae</taxon>
        <taxon>Oleeae</taxon>
        <taxon>Fraxinus</taxon>
    </lineage>
</organism>
<proteinExistence type="predicted"/>
<dbReference type="InterPro" id="IPR029058">
    <property type="entry name" value="AB_hydrolase_fold"/>
</dbReference>
<accession>A0AAD1ZT00</accession>
<reference evidence="1" key="1">
    <citation type="submission" date="2023-05" db="EMBL/GenBank/DDBJ databases">
        <authorList>
            <person name="Huff M."/>
        </authorList>
    </citation>
    <scope>NUCLEOTIDE SEQUENCE</scope>
</reference>
<evidence type="ECO:0000313" key="1">
    <source>
        <dbReference type="EMBL" id="CAI9775069.1"/>
    </source>
</evidence>
<gene>
    <name evidence="1" type="ORF">FPE_LOCUS22499</name>
</gene>
<dbReference type="EMBL" id="OU503048">
    <property type="protein sequence ID" value="CAI9775069.1"/>
    <property type="molecule type" value="Genomic_DNA"/>
</dbReference>
<dbReference type="PANTHER" id="PTHR31479:SF2">
    <property type="entry name" value="ALPHA_BETA-HYDROLASES SUPERFAMILY PROTEIN"/>
    <property type="match status" value="1"/>
</dbReference>
<dbReference type="Proteomes" id="UP000834106">
    <property type="component" value="Chromosome 13"/>
</dbReference>
<dbReference type="AlphaFoldDB" id="A0AAD1ZT00"/>
<keyword evidence="2" id="KW-1185">Reference proteome</keyword>
<evidence type="ECO:0008006" key="3">
    <source>
        <dbReference type="Google" id="ProtNLM"/>
    </source>
</evidence>
<sequence>MEANQNIVYKTGLENVWLAGHSLGSSIALLTGKYGIHIETYLFNSPSMSPPIERIKNEKLKHGGRFADRVFAAGLAIAVNGAHKPKAPQDDPFIVLLLGFHTYF</sequence>